<feature type="domain" description="DUF6950" evidence="1">
    <location>
        <begin position="1"/>
        <end position="131"/>
    </location>
</feature>
<reference evidence="2" key="1">
    <citation type="submission" date="2020-05" db="EMBL/GenBank/DDBJ databases">
        <authorList>
            <person name="Chiriac C."/>
            <person name="Salcher M."/>
            <person name="Ghai R."/>
            <person name="Kavagutti S V."/>
        </authorList>
    </citation>
    <scope>NUCLEOTIDE SEQUENCE</scope>
</reference>
<gene>
    <name evidence="2" type="ORF">UFOVP1254_95</name>
</gene>
<sequence>MKRPDWQIWFAEFCRQRETVPFAWGTNDCVLFAADCVLAMTGVDHAAQFRGYTSATHAARLIKKLGGLEAIVTRALGQPIDLNKVTAGDVVLVNIESGNALGIYSGNACLGPGKDGIMAVGRTQIIAAWKVS</sequence>
<dbReference type="EMBL" id="LR797210">
    <property type="protein sequence ID" value="CAB4194509.1"/>
    <property type="molecule type" value="Genomic_DNA"/>
</dbReference>
<proteinExistence type="predicted"/>
<protein>
    <recommendedName>
        <fullName evidence="1">DUF6950 domain-containing protein</fullName>
    </recommendedName>
</protein>
<dbReference type="Pfam" id="PF22262">
    <property type="entry name" value="DUF6950"/>
    <property type="match status" value="1"/>
</dbReference>
<evidence type="ECO:0000259" key="1">
    <source>
        <dbReference type="Pfam" id="PF22262"/>
    </source>
</evidence>
<accession>A0A6J5RBY0</accession>
<name>A0A6J5RBY0_9CAUD</name>
<organism evidence="2">
    <name type="scientific">uncultured Caudovirales phage</name>
    <dbReference type="NCBI Taxonomy" id="2100421"/>
    <lineage>
        <taxon>Viruses</taxon>
        <taxon>Duplodnaviria</taxon>
        <taxon>Heunggongvirae</taxon>
        <taxon>Uroviricota</taxon>
        <taxon>Caudoviricetes</taxon>
        <taxon>Peduoviridae</taxon>
        <taxon>Maltschvirus</taxon>
        <taxon>Maltschvirus maltsch</taxon>
    </lineage>
</organism>
<dbReference type="InterPro" id="IPR053802">
    <property type="entry name" value="DUF6950"/>
</dbReference>
<evidence type="ECO:0000313" key="2">
    <source>
        <dbReference type="EMBL" id="CAB4194509.1"/>
    </source>
</evidence>